<protein>
    <recommendedName>
        <fullName evidence="2">Tetratricopeptide repeat protein</fullName>
    </recommendedName>
</protein>
<evidence type="ECO:0008006" key="2">
    <source>
        <dbReference type="Google" id="ProtNLM"/>
    </source>
</evidence>
<dbReference type="AlphaFoldDB" id="X1U5K4"/>
<comment type="caution">
    <text evidence="1">The sequence shown here is derived from an EMBL/GenBank/DDBJ whole genome shotgun (WGS) entry which is preliminary data.</text>
</comment>
<dbReference type="EMBL" id="BARW01015466">
    <property type="protein sequence ID" value="GAI95105.1"/>
    <property type="molecule type" value="Genomic_DNA"/>
</dbReference>
<accession>X1U5K4</accession>
<name>X1U5K4_9ZZZZ</name>
<reference evidence="1" key="1">
    <citation type="journal article" date="2014" name="Front. Microbiol.">
        <title>High frequency of phylogenetically diverse reductive dehalogenase-homologous genes in deep subseafloor sedimentary metagenomes.</title>
        <authorList>
            <person name="Kawai M."/>
            <person name="Futagami T."/>
            <person name="Toyoda A."/>
            <person name="Takaki Y."/>
            <person name="Nishi S."/>
            <person name="Hori S."/>
            <person name="Arai W."/>
            <person name="Tsubouchi T."/>
            <person name="Morono Y."/>
            <person name="Uchiyama I."/>
            <person name="Ito T."/>
            <person name="Fujiyama A."/>
            <person name="Inagaki F."/>
            <person name="Takami H."/>
        </authorList>
    </citation>
    <scope>NUCLEOTIDE SEQUENCE</scope>
    <source>
        <strain evidence="1">Expedition CK06-06</strain>
    </source>
</reference>
<gene>
    <name evidence="1" type="ORF">S12H4_27139</name>
</gene>
<organism evidence="1">
    <name type="scientific">marine sediment metagenome</name>
    <dbReference type="NCBI Taxonomy" id="412755"/>
    <lineage>
        <taxon>unclassified sequences</taxon>
        <taxon>metagenomes</taxon>
        <taxon>ecological metagenomes</taxon>
    </lineage>
</organism>
<proteinExistence type="predicted"/>
<evidence type="ECO:0000313" key="1">
    <source>
        <dbReference type="EMBL" id="GAI95105.1"/>
    </source>
</evidence>
<sequence length="83" mass="9639">MTNEDVPELQSIWDDARRFTERGDYDKAIEIYQYILIRYSDYPVAVELGSNPKSQDRQLSGSLTMDPPLNFYSVLLHRLAVRG</sequence>